<dbReference type="KEGG" id="fls:GLV81_18500"/>
<dbReference type="Pfam" id="PF03061">
    <property type="entry name" value="4HBT"/>
    <property type="match status" value="1"/>
</dbReference>
<evidence type="ECO:0000313" key="2">
    <source>
        <dbReference type="EMBL" id="QGW29844.1"/>
    </source>
</evidence>
<reference evidence="2 3" key="1">
    <citation type="submission" date="2019-11" db="EMBL/GenBank/DDBJ databases">
        <authorList>
            <person name="Im W.T."/>
        </authorList>
    </citation>
    <scope>NUCLEOTIDE SEQUENCE [LARGE SCALE GENOMIC DNA]</scope>
    <source>
        <strain evidence="2 3">SB-02</strain>
    </source>
</reference>
<dbReference type="RefSeq" id="WP_157480409.1">
    <property type="nucleotide sequence ID" value="NZ_CP046566.1"/>
</dbReference>
<dbReference type="SUPFAM" id="SSF54637">
    <property type="entry name" value="Thioesterase/thiol ester dehydrase-isomerase"/>
    <property type="match status" value="1"/>
</dbReference>
<keyword evidence="3" id="KW-1185">Reference proteome</keyword>
<proteinExistence type="predicted"/>
<dbReference type="Proteomes" id="UP000426027">
    <property type="component" value="Chromosome"/>
</dbReference>
<feature type="domain" description="Thioesterase" evidence="1">
    <location>
        <begin position="66"/>
        <end position="138"/>
    </location>
</feature>
<dbReference type="GO" id="GO:0016790">
    <property type="term" value="F:thiolester hydrolase activity"/>
    <property type="evidence" value="ECO:0007669"/>
    <property type="project" value="UniProtKB-ARBA"/>
</dbReference>
<evidence type="ECO:0000313" key="3">
    <source>
        <dbReference type="Proteomes" id="UP000426027"/>
    </source>
</evidence>
<dbReference type="InterPro" id="IPR029069">
    <property type="entry name" value="HotDog_dom_sf"/>
</dbReference>
<evidence type="ECO:0000259" key="1">
    <source>
        <dbReference type="Pfam" id="PF03061"/>
    </source>
</evidence>
<dbReference type="EMBL" id="CP046566">
    <property type="protein sequence ID" value="QGW29844.1"/>
    <property type="molecule type" value="Genomic_DNA"/>
</dbReference>
<name>A0A6I6GBL3_9BACT</name>
<dbReference type="CDD" id="cd03443">
    <property type="entry name" value="PaaI_thioesterase"/>
    <property type="match status" value="1"/>
</dbReference>
<dbReference type="Gene3D" id="3.10.129.10">
    <property type="entry name" value="Hotdog Thioesterase"/>
    <property type="match status" value="1"/>
</dbReference>
<organism evidence="2 3">
    <name type="scientific">Phnomibacter ginsenosidimutans</name>
    <dbReference type="NCBI Taxonomy" id="2676868"/>
    <lineage>
        <taxon>Bacteria</taxon>
        <taxon>Pseudomonadati</taxon>
        <taxon>Bacteroidota</taxon>
        <taxon>Chitinophagia</taxon>
        <taxon>Chitinophagales</taxon>
        <taxon>Chitinophagaceae</taxon>
        <taxon>Phnomibacter</taxon>
    </lineage>
</organism>
<accession>A0A6I6GBL3</accession>
<dbReference type="AlphaFoldDB" id="A0A6I6GBL3"/>
<dbReference type="InterPro" id="IPR006683">
    <property type="entry name" value="Thioestr_dom"/>
</dbReference>
<sequence>MNLTQLYKYRNLATTGKWKELEELFNKSIQLQHIGASINLSNPEQPQVHIAKVEDYHLGGIGSDAVHGGTIAAVADLALGLLGLLHYKDGMTATAQLTVHYLKPFRTSSLTATAITQKVVGNRVFGTVELFNDKNEMCAIAYGALAKGISM</sequence>
<gene>
    <name evidence="2" type="ORF">GLV81_18500</name>
</gene>
<protein>
    <recommendedName>
        <fullName evidence="1">Thioesterase domain-containing protein</fullName>
    </recommendedName>
</protein>